<dbReference type="Pfam" id="PF17004">
    <property type="entry name" value="SRP_TPR_like"/>
    <property type="match status" value="1"/>
</dbReference>
<proteinExistence type="predicted"/>
<sequence length="131" mass="14672">MVTEGGAAAAKQCFIELAKADTSGDYDKALKTANKILRNFPKETLAFKCKLVAQIQLGHFEEALALVKKTPPHHMGECLFEKAYVQYRLNDDAAAMETLSKTDENDVRCLELKAQLLYRAEKFEEAAAIFR</sequence>
<evidence type="ECO:0000313" key="3">
    <source>
        <dbReference type="WBParaSite" id="TCNE_0001846801-mRNA-1"/>
    </source>
</evidence>
<dbReference type="GO" id="GO:0005786">
    <property type="term" value="C:signal recognition particle, endoplasmic reticulum targeting"/>
    <property type="evidence" value="ECO:0007669"/>
    <property type="project" value="TreeGrafter"/>
</dbReference>
<dbReference type="Gene3D" id="1.25.40.10">
    <property type="entry name" value="Tetratricopeptide repeat domain"/>
    <property type="match status" value="1"/>
</dbReference>
<dbReference type="GO" id="GO:0043022">
    <property type="term" value="F:ribosome binding"/>
    <property type="evidence" value="ECO:0007669"/>
    <property type="project" value="TreeGrafter"/>
</dbReference>
<evidence type="ECO:0000313" key="2">
    <source>
        <dbReference type="Proteomes" id="UP000050794"/>
    </source>
</evidence>
<name>A0A183VCJ4_TOXCA</name>
<dbReference type="Proteomes" id="UP000050794">
    <property type="component" value="Unassembled WGS sequence"/>
</dbReference>
<dbReference type="InterPro" id="IPR011990">
    <property type="entry name" value="TPR-like_helical_dom_sf"/>
</dbReference>
<dbReference type="PANTHER" id="PTHR14094:SF9">
    <property type="entry name" value="SIGNAL RECOGNITION PARTICLE SUBUNIT SRP72"/>
    <property type="match status" value="1"/>
</dbReference>
<dbReference type="InterPro" id="IPR026270">
    <property type="entry name" value="SRP72"/>
</dbReference>
<dbReference type="AlphaFoldDB" id="A0A183VCJ4"/>
<evidence type="ECO:0000313" key="1">
    <source>
        <dbReference type="EMBL" id="VDM49785.1"/>
    </source>
</evidence>
<dbReference type="GO" id="GO:0006614">
    <property type="term" value="P:SRP-dependent cotranslational protein targeting to membrane"/>
    <property type="evidence" value="ECO:0007669"/>
    <property type="project" value="InterPro"/>
</dbReference>
<protein>
    <submittedName>
        <fullName evidence="3">TPR_REGION domain-containing protein</fullName>
    </submittedName>
</protein>
<gene>
    <name evidence="1" type="ORF">TCNE_LOCUS18464</name>
</gene>
<dbReference type="SUPFAM" id="SSF48452">
    <property type="entry name" value="TPR-like"/>
    <property type="match status" value="1"/>
</dbReference>
<keyword evidence="2" id="KW-1185">Reference proteome</keyword>
<reference evidence="1 2" key="2">
    <citation type="submission" date="2018-11" db="EMBL/GenBank/DDBJ databases">
        <authorList>
            <consortium name="Pathogen Informatics"/>
        </authorList>
    </citation>
    <scope>NUCLEOTIDE SEQUENCE [LARGE SCALE GENOMIC DNA]</scope>
</reference>
<dbReference type="EMBL" id="UYWY01025556">
    <property type="protein sequence ID" value="VDM49785.1"/>
    <property type="molecule type" value="Genomic_DNA"/>
</dbReference>
<organism evidence="2 3">
    <name type="scientific">Toxocara canis</name>
    <name type="common">Canine roundworm</name>
    <dbReference type="NCBI Taxonomy" id="6265"/>
    <lineage>
        <taxon>Eukaryota</taxon>
        <taxon>Metazoa</taxon>
        <taxon>Ecdysozoa</taxon>
        <taxon>Nematoda</taxon>
        <taxon>Chromadorea</taxon>
        <taxon>Rhabditida</taxon>
        <taxon>Spirurina</taxon>
        <taxon>Ascaridomorpha</taxon>
        <taxon>Ascaridoidea</taxon>
        <taxon>Toxocaridae</taxon>
        <taxon>Toxocara</taxon>
    </lineage>
</organism>
<accession>A0A183VCJ4</accession>
<reference evidence="3" key="1">
    <citation type="submission" date="2016-06" db="UniProtKB">
        <authorList>
            <consortium name="WormBaseParasite"/>
        </authorList>
    </citation>
    <scope>IDENTIFICATION</scope>
</reference>
<dbReference type="InterPro" id="IPR031545">
    <property type="entry name" value="SRP72_TPR-like"/>
</dbReference>
<dbReference type="WBParaSite" id="TCNE_0001846801-mRNA-1">
    <property type="protein sequence ID" value="TCNE_0001846801-mRNA-1"/>
    <property type="gene ID" value="TCNE_0001846801"/>
</dbReference>
<dbReference type="GO" id="GO:0008312">
    <property type="term" value="F:7S RNA binding"/>
    <property type="evidence" value="ECO:0007669"/>
    <property type="project" value="TreeGrafter"/>
</dbReference>
<dbReference type="PANTHER" id="PTHR14094">
    <property type="entry name" value="SIGNAL RECOGNITION PARTICLE 72"/>
    <property type="match status" value="1"/>
</dbReference>